<feature type="signal peptide" evidence="1">
    <location>
        <begin position="1"/>
        <end position="17"/>
    </location>
</feature>
<evidence type="ECO:0008006" key="4">
    <source>
        <dbReference type="Google" id="ProtNLM"/>
    </source>
</evidence>
<gene>
    <name evidence="2" type="ORF">EJ02DRAFT_117462</name>
</gene>
<accession>A0A6A5S4T9</accession>
<evidence type="ECO:0000256" key="1">
    <source>
        <dbReference type="SAM" id="SignalP"/>
    </source>
</evidence>
<dbReference type="PROSITE" id="PS51257">
    <property type="entry name" value="PROKAR_LIPOPROTEIN"/>
    <property type="match status" value="1"/>
</dbReference>
<organism evidence="2 3">
    <name type="scientific">Clathrospora elynae</name>
    <dbReference type="NCBI Taxonomy" id="706981"/>
    <lineage>
        <taxon>Eukaryota</taxon>
        <taxon>Fungi</taxon>
        <taxon>Dikarya</taxon>
        <taxon>Ascomycota</taxon>
        <taxon>Pezizomycotina</taxon>
        <taxon>Dothideomycetes</taxon>
        <taxon>Pleosporomycetidae</taxon>
        <taxon>Pleosporales</taxon>
        <taxon>Diademaceae</taxon>
        <taxon>Clathrospora</taxon>
    </lineage>
</organism>
<evidence type="ECO:0000313" key="2">
    <source>
        <dbReference type="EMBL" id="KAF1935671.1"/>
    </source>
</evidence>
<feature type="chain" id="PRO_5025556825" description="Secreted protein" evidence="1">
    <location>
        <begin position="18"/>
        <end position="159"/>
    </location>
</feature>
<dbReference type="AlphaFoldDB" id="A0A6A5S4T9"/>
<dbReference type="EMBL" id="ML976245">
    <property type="protein sequence ID" value="KAF1935671.1"/>
    <property type="molecule type" value="Genomic_DNA"/>
</dbReference>
<keyword evidence="3" id="KW-1185">Reference proteome</keyword>
<proteinExistence type="predicted"/>
<name>A0A6A5S4T9_9PLEO</name>
<keyword evidence="1" id="KW-0732">Signal</keyword>
<sequence length="159" mass="17271">MSTGRTLSATFLYMVLACPPYPTFWEYLRMWLDLHLSRITCRLSSHMIAYCGSSATSISKSERSTSLSVTWAAQAAKSRRSCSVNTAECSPNPSSGRAWLASQMYFTCGIACTVLHLISGCLCCRCSLPVRAPATSFPNLHHRPLSPCVVGGVAQGLKL</sequence>
<dbReference type="Proteomes" id="UP000800038">
    <property type="component" value="Unassembled WGS sequence"/>
</dbReference>
<protein>
    <recommendedName>
        <fullName evidence="4">Secreted protein</fullName>
    </recommendedName>
</protein>
<reference evidence="2" key="1">
    <citation type="journal article" date="2020" name="Stud. Mycol.">
        <title>101 Dothideomycetes genomes: a test case for predicting lifestyles and emergence of pathogens.</title>
        <authorList>
            <person name="Haridas S."/>
            <person name="Albert R."/>
            <person name="Binder M."/>
            <person name="Bloem J."/>
            <person name="Labutti K."/>
            <person name="Salamov A."/>
            <person name="Andreopoulos B."/>
            <person name="Baker S."/>
            <person name="Barry K."/>
            <person name="Bills G."/>
            <person name="Bluhm B."/>
            <person name="Cannon C."/>
            <person name="Castanera R."/>
            <person name="Culley D."/>
            <person name="Daum C."/>
            <person name="Ezra D."/>
            <person name="Gonzalez J."/>
            <person name="Henrissat B."/>
            <person name="Kuo A."/>
            <person name="Liang C."/>
            <person name="Lipzen A."/>
            <person name="Lutzoni F."/>
            <person name="Magnuson J."/>
            <person name="Mondo S."/>
            <person name="Nolan M."/>
            <person name="Ohm R."/>
            <person name="Pangilinan J."/>
            <person name="Park H.-J."/>
            <person name="Ramirez L."/>
            <person name="Alfaro M."/>
            <person name="Sun H."/>
            <person name="Tritt A."/>
            <person name="Yoshinaga Y."/>
            <person name="Zwiers L.-H."/>
            <person name="Turgeon B."/>
            <person name="Goodwin S."/>
            <person name="Spatafora J."/>
            <person name="Crous P."/>
            <person name="Grigoriev I."/>
        </authorList>
    </citation>
    <scope>NUCLEOTIDE SEQUENCE</scope>
    <source>
        <strain evidence="2">CBS 161.51</strain>
    </source>
</reference>
<evidence type="ECO:0000313" key="3">
    <source>
        <dbReference type="Proteomes" id="UP000800038"/>
    </source>
</evidence>